<organism evidence="1 2">
    <name type="scientific">Brachionus calyciflorus</name>
    <dbReference type="NCBI Taxonomy" id="104777"/>
    <lineage>
        <taxon>Eukaryota</taxon>
        <taxon>Metazoa</taxon>
        <taxon>Spiralia</taxon>
        <taxon>Gnathifera</taxon>
        <taxon>Rotifera</taxon>
        <taxon>Eurotatoria</taxon>
        <taxon>Monogononta</taxon>
        <taxon>Pseudotrocha</taxon>
        <taxon>Ploima</taxon>
        <taxon>Brachionidae</taxon>
        <taxon>Brachionus</taxon>
    </lineage>
</organism>
<comment type="caution">
    <text evidence="1">The sequence shown here is derived from an EMBL/GenBank/DDBJ whole genome shotgun (WGS) entry which is preliminary data.</text>
</comment>
<dbReference type="AlphaFoldDB" id="A0A813MGZ3"/>
<accession>A0A813MGZ3</accession>
<gene>
    <name evidence="1" type="ORF">OXX778_LOCUS2322</name>
</gene>
<sequence length="106" mass="12056">MKFEINLSPRSTPSKRNIKFSLGSKILKGTSSVSLNRKGLSYNLLVHRGPGSIPEERLHSGFWEEKFRSIGYKHENPEENQNSYLRFGLDLGKNGVTLEGKLHLTR</sequence>
<evidence type="ECO:0000313" key="2">
    <source>
        <dbReference type="Proteomes" id="UP000663879"/>
    </source>
</evidence>
<reference evidence="1" key="1">
    <citation type="submission" date="2021-02" db="EMBL/GenBank/DDBJ databases">
        <authorList>
            <person name="Nowell W R."/>
        </authorList>
    </citation>
    <scope>NUCLEOTIDE SEQUENCE</scope>
    <source>
        <strain evidence="1">Ploen Becks lab</strain>
    </source>
</reference>
<dbReference type="EMBL" id="CAJNOC010000178">
    <property type="protein sequence ID" value="CAF0723303.1"/>
    <property type="molecule type" value="Genomic_DNA"/>
</dbReference>
<keyword evidence="2" id="KW-1185">Reference proteome</keyword>
<evidence type="ECO:0000313" key="1">
    <source>
        <dbReference type="EMBL" id="CAF0723303.1"/>
    </source>
</evidence>
<name>A0A813MGZ3_9BILA</name>
<proteinExistence type="predicted"/>
<dbReference type="Proteomes" id="UP000663879">
    <property type="component" value="Unassembled WGS sequence"/>
</dbReference>
<protein>
    <submittedName>
        <fullName evidence="1">Uncharacterized protein</fullName>
    </submittedName>
</protein>